<gene>
    <name evidence="2" type="ORF">VRU48_13365</name>
</gene>
<evidence type="ECO:0000256" key="1">
    <source>
        <dbReference type="SAM" id="Phobius"/>
    </source>
</evidence>
<organism evidence="2 3">
    <name type="scientific">Pedobacter albus</name>
    <dbReference type="NCBI Taxonomy" id="3113905"/>
    <lineage>
        <taxon>Bacteria</taxon>
        <taxon>Pseudomonadati</taxon>
        <taxon>Bacteroidota</taxon>
        <taxon>Sphingobacteriia</taxon>
        <taxon>Sphingobacteriales</taxon>
        <taxon>Sphingobacteriaceae</taxon>
        <taxon>Pedobacter</taxon>
    </lineage>
</organism>
<keyword evidence="1" id="KW-0812">Transmembrane</keyword>
<feature type="transmembrane region" description="Helical" evidence="1">
    <location>
        <begin position="12"/>
        <end position="32"/>
    </location>
</feature>
<dbReference type="Proteomes" id="UP001336835">
    <property type="component" value="Unassembled WGS sequence"/>
</dbReference>
<sequence>MDLFLPEIGVVIWQLLMFAALVAIVVFFVRYFRRKNSILKTKEQELKASKK</sequence>
<reference evidence="2 3" key="1">
    <citation type="submission" date="2024-01" db="EMBL/GenBank/DDBJ databases">
        <title>Pedobacter sp. nov., isolated from fresh soil.</title>
        <authorList>
            <person name="Le N.T.T."/>
        </authorList>
    </citation>
    <scope>NUCLEOTIDE SEQUENCE [LARGE SCALE GENOMIC DNA]</scope>
    <source>
        <strain evidence="2 3">KR3-3</strain>
    </source>
</reference>
<keyword evidence="1" id="KW-1133">Transmembrane helix</keyword>
<keyword evidence="1" id="KW-0472">Membrane</keyword>
<evidence type="ECO:0000313" key="2">
    <source>
        <dbReference type="EMBL" id="MEE1946105.1"/>
    </source>
</evidence>
<accession>A0ABU7I9H4</accession>
<dbReference type="EMBL" id="JAZDQT010000002">
    <property type="protein sequence ID" value="MEE1946105.1"/>
    <property type="molecule type" value="Genomic_DNA"/>
</dbReference>
<comment type="caution">
    <text evidence="2">The sequence shown here is derived from an EMBL/GenBank/DDBJ whole genome shotgun (WGS) entry which is preliminary data.</text>
</comment>
<name>A0ABU7I9H4_9SPHI</name>
<keyword evidence="3" id="KW-1185">Reference proteome</keyword>
<evidence type="ECO:0000313" key="3">
    <source>
        <dbReference type="Proteomes" id="UP001336835"/>
    </source>
</evidence>
<proteinExistence type="predicted"/>
<protein>
    <submittedName>
        <fullName evidence="2">Uncharacterized protein</fullName>
    </submittedName>
</protein>
<dbReference type="RefSeq" id="WP_330108418.1">
    <property type="nucleotide sequence ID" value="NZ_JAZDQT010000002.1"/>
</dbReference>